<evidence type="ECO:0000256" key="1">
    <source>
        <dbReference type="SAM" id="Phobius"/>
    </source>
</evidence>
<keyword evidence="3" id="KW-1185">Reference proteome</keyword>
<dbReference type="Proteomes" id="UP000030647">
    <property type="component" value="Unassembled WGS sequence"/>
</dbReference>
<gene>
    <name evidence="2" type="ORF">L248_2505</name>
</gene>
<evidence type="ECO:0000313" key="3">
    <source>
        <dbReference type="Proteomes" id="UP000030647"/>
    </source>
</evidence>
<name>U4TFT8_9LACO</name>
<keyword evidence="1" id="KW-1133">Transmembrane helix</keyword>
<dbReference type="AlphaFoldDB" id="U4TFT8"/>
<accession>U4TFT8</accession>
<proteinExistence type="predicted"/>
<dbReference type="HOGENOM" id="CLU_3253401_0_0_9"/>
<protein>
    <submittedName>
        <fullName evidence="2">Uncharacterized protein</fullName>
    </submittedName>
</protein>
<sequence length="42" mass="4776">MTPKEKIDALETVVNLATSIISLVTAIKLLSPKKKKKRRKRK</sequence>
<keyword evidence="1" id="KW-0812">Transmembrane</keyword>
<feature type="transmembrane region" description="Helical" evidence="1">
    <location>
        <begin position="12"/>
        <end position="31"/>
    </location>
</feature>
<dbReference type="RefSeq" id="WP_022531083.1">
    <property type="nucleotide sequence ID" value="NZ_KI271630.1"/>
</dbReference>
<reference evidence="3" key="1">
    <citation type="journal article" date="2013" name="Genome Announc.">
        <title>Whole-Genome Sequencing of Lactobacillus shenzhenensis Strain LY-73T.</title>
        <authorList>
            <person name="Lin Z."/>
            <person name="Liu Z."/>
            <person name="Yang R."/>
            <person name="Zou Y."/>
            <person name="Wan D."/>
            <person name="Chen J."/>
            <person name="Guo M."/>
            <person name="Zhao J."/>
            <person name="Fang C."/>
            <person name="Yang R."/>
            <person name="Liu F."/>
        </authorList>
    </citation>
    <scope>NUCLEOTIDE SEQUENCE [LARGE SCALE GENOMIC DNA]</scope>
    <source>
        <strain evidence="3">LY-73</strain>
    </source>
</reference>
<keyword evidence="1" id="KW-0472">Membrane</keyword>
<evidence type="ECO:0000313" key="2">
    <source>
        <dbReference type="EMBL" id="ERL63626.1"/>
    </source>
</evidence>
<organism evidence="2 3">
    <name type="scientific">Schleiferilactobacillus shenzhenensis LY-73</name>
    <dbReference type="NCBI Taxonomy" id="1231336"/>
    <lineage>
        <taxon>Bacteria</taxon>
        <taxon>Bacillati</taxon>
        <taxon>Bacillota</taxon>
        <taxon>Bacilli</taxon>
        <taxon>Lactobacillales</taxon>
        <taxon>Lactobacillaceae</taxon>
        <taxon>Schleiferilactobacillus</taxon>
    </lineage>
</organism>
<dbReference type="EMBL" id="KI271630">
    <property type="protein sequence ID" value="ERL63626.1"/>
    <property type="molecule type" value="Genomic_DNA"/>
</dbReference>